<sequence length="363" mass="40309">MIKRKYFVQGSSFSHVASVAGYPDLPRWTFLRPHKNDLLLYGSQPNSGPVNIQIISTNQQTFDVKIRQLQLQVEPREIAAPYEVEMKIINYNVEDIFEREILPRFERVIRALWNTSPVIFTSKLASVLDVGGRKPLDPRHKEGFVIRVAGSGNFSSELRNLELEVRQLRNRIPCPRDYKRTSAEWRFREIGLAPDWCGFRLITNPGSFSRGDNQGRSDMSVLKDHGTSSSISNQLAAAAASDIVGSEHPSIVSRSRDGADVVSSAHDSNSTNQNRNGISATAAPTFEGPSLQDLPRRSSFEDVVISLALPLAVCLLLLGGLSGTSLCLYASDDLSRSTTSPSRSGSVETEHLRRPHSLRHEKN</sequence>
<reference evidence="4 5" key="1">
    <citation type="journal article" date="2017" name="Gigascience">
        <title>Draft genome of the honey bee ectoparasitic mite, Tropilaelaps mercedesae, is shaped by the parasitic life history.</title>
        <authorList>
            <person name="Dong X."/>
            <person name="Armstrong S.D."/>
            <person name="Xia D."/>
            <person name="Makepeace B.L."/>
            <person name="Darby A.C."/>
            <person name="Kadowaki T."/>
        </authorList>
    </citation>
    <scope>NUCLEOTIDE SEQUENCE [LARGE SCALE GENOMIC DNA]</scope>
    <source>
        <strain evidence="4">Wuxi-XJTLU</strain>
    </source>
</reference>
<gene>
    <name evidence="4" type="ORF">BIW11_06813</name>
</gene>
<dbReference type="Proteomes" id="UP000192247">
    <property type="component" value="Unassembled WGS sequence"/>
</dbReference>
<protein>
    <submittedName>
        <fullName evidence="4">Protein disulfide-isomerase TMX3-like</fullName>
    </submittedName>
</protein>
<dbReference type="InParanoid" id="A0A1V9XWL3"/>
<evidence type="ECO:0000313" key="5">
    <source>
        <dbReference type="Proteomes" id="UP000192247"/>
    </source>
</evidence>
<organism evidence="4 5">
    <name type="scientific">Tropilaelaps mercedesae</name>
    <dbReference type="NCBI Taxonomy" id="418985"/>
    <lineage>
        <taxon>Eukaryota</taxon>
        <taxon>Metazoa</taxon>
        <taxon>Ecdysozoa</taxon>
        <taxon>Arthropoda</taxon>
        <taxon>Chelicerata</taxon>
        <taxon>Arachnida</taxon>
        <taxon>Acari</taxon>
        <taxon>Parasitiformes</taxon>
        <taxon>Mesostigmata</taxon>
        <taxon>Gamasina</taxon>
        <taxon>Dermanyssoidea</taxon>
        <taxon>Laelapidae</taxon>
        <taxon>Tropilaelaps</taxon>
    </lineage>
</organism>
<keyword evidence="5" id="KW-1185">Reference proteome</keyword>
<feature type="compositionally biased region" description="Low complexity" evidence="1">
    <location>
        <begin position="334"/>
        <end position="346"/>
    </location>
</feature>
<feature type="domain" description="Sarcoglycan alpha/epsilon second" evidence="3">
    <location>
        <begin position="80"/>
        <end position="202"/>
    </location>
</feature>
<dbReference type="InterPro" id="IPR008908">
    <property type="entry name" value="Sarcoglycan_alpha/epsilon"/>
</dbReference>
<dbReference type="PANTHER" id="PTHR10132">
    <property type="entry name" value="ALPHA-/EPSILON-SARCOGLYCAN FAMILY MEMBER"/>
    <property type="match status" value="1"/>
</dbReference>
<comment type="caution">
    <text evidence="4">The sequence shown here is derived from an EMBL/GenBank/DDBJ whole genome shotgun (WGS) entry which is preliminary data.</text>
</comment>
<dbReference type="EMBL" id="MNPL01002996">
    <property type="protein sequence ID" value="OQR77831.1"/>
    <property type="molecule type" value="Genomic_DNA"/>
</dbReference>
<feature type="region of interest" description="Disordered" evidence="1">
    <location>
        <begin position="249"/>
        <end position="293"/>
    </location>
</feature>
<proteinExistence type="predicted"/>
<accession>A0A1V9XWL3</accession>
<dbReference type="Pfam" id="PF05510">
    <property type="entry name" value="Sarcoglycan_2"/>
    <property type="match status" value="1"/>
</dbReference>
<dbReference type="OrthoDB" id="10019906at2759"/>
<evidence type="ECO:0000256" key="1">
    <source>
        <dbReference type="SAM" id="MobiDB-lite"/>
    </source>
</evidence>
<evidence type="ECO:0000313" key="4">
    <source>
        <dbReference type="EMBL" id="OQR77831.1"/>
    </source>
</evidence>
<dbReference type="AlphaFoldDB" id="A0A1V9XWL3"/>
<dbReference type="InterPro" id="IPR048346">
    <property type="entry name" value="Sarcoglycan_N"/>
</dbReference>
<keyword evidence="4" id="KW-0413">Isomerase</keyword>
<dbReference type="GO" id="GO:0016853">
    <property type="term" value="F:isomerase activity"/>
    <property type="evidence" value="ECO:0007669"/>
    <property type="project" value="UniProtKB-KW"/>
</dbReference>
<dbReference type="STRING" id="418985.A0A1V9XWL3"/>
<dbReference type="GO" id="GO:0016012">
    <property type="term" value="C:sarcoglycan complex"/>
    <property type="evidence" value="ECO:0007669"/>
    <property type="project" value="InterPro"/>
</dbReference>
<feature type="compositionally biased region" description="Polar residues" evidence="1">
    <location>
        <begin position="265"/>
        <end position="279"/>
    </location>
</feature>
<feature type="region of interest" description="Disordered" evidence="1">
    <location>
        <begin position="334"/>
        <end position="363"/>
    </location>
</feature>
<dbReference type="PANTHER" id="PTHR10132:SF14">
    <property type="entry name" value="SARCOGLYCAN ALPHA, ISOFORM C"/>
    <property type="match status" value="1"/>
</dbReference>
<evidence type="ECO:0000259" key="2">
    <source>
        <dbReference type="Pfam" id="PF05510"/>
    </source>
</evidence>
<feature type="compositionally biased region" description="Basic and acidic residues" evidence="1">
    <location>
        <begin position="348"/>
        <end position="363"/>
    </location>
</feature>
<evidence type="ECO:0000259" key="3">
    <source>
        <dbReference type="Pfam" id="PF20989"/>
    </source>
</evidence>
<dbReference type="InterPro" id="IPR048347">
    <property type="entry name" value="Sarcoglycan_C"/>
</dbReference>
<name>A0A1V9XWL3_9ACAR</name>
<feature type="domain" description="Sarcoglycan alpha/epsilon N-terminal" evidence="2">
    <location>
        <begin position="3"/>
        <end position="71"/>
    </location>
</feature>
<dbReference type="Pfam" id="PF20989">
    <property type="entry name" value="Sarcoglycan_2_C"/>
    <property type="match status" value="1"/>
</dbReference>